<evidence type="ECO:0000313" key="1">
    <source>
        <dbReference type="EMBL" id="TBL72381.1"/>
    </source>
</evidence>
<name>A0A4V2J3H0_9BACL</name>
<protein>
    <submittedName>
        <fullName evidence="1">Uncharacterized protein</fullName>
    </submittedName>
</protein>
<dbReference type="AlphaFoldDB" id="A0A4V2J3H0"/>
<organism evidence="1 2">
    <name type="scientific">Paenibacillus thalictri</name>
    <dbReference type="NCBI Taxonomy" id="2527873"/>
    <lineage>
        <taxon>Bacteria</taxon>
        <taxon>Bacillati</taxon>
        <taxon>Bacillota</taxon>
        <taxon>Bacilli</taxon>
        <taxon>Bacillales</taxon>
        <taxon>Paenibacillaceae</taxon>
        <taxon>Paenibacillus</taxon>
    </lineage>
</organism>
<dbReference type="EMBL" id="SIRE01000024">
    <property type="protein sequence ID" value="TBL72381.1"/>
    <property type="molecule type" value="Genomic_DNA"/>
</dbReference>
<reference evidence="1 2" key="1">
    <citation type="submission" date="2019-02" db="EMBL/GenBank/DDBJ databases">
        <title>Paenibacillus sp. nov., isolated from surface-sterilized tissue of Thalictrum simplex L.</title>
        <authorList>
            <person name="Tuo L."/>
        </authorList>
    </citation>
    <scope>NUCLEOTIDE SEQUENCE [LARGE SCALE GENOMIC DNA]</scope>
    <source>
        <strain evidence="1 2">N2SHLJ1</strain>
    </source>
</reference>
<dbReference type="Proteomes" id="UP000293142">
    <property type="component" value="Unassembled WGS sequence"/>
</dbReference>
<evidence type="ECO:0000313" key="2">
    <source>
        <dbReference type="Proteomes" id="UP000293142"/>
    </source>
</evidence>
<comment type="caution">
    <text evidence="1">The sequence shown here is derived from an EMBL/GenBank/DDBJ whole genome shotgun (WGS) entry which is preliminary data.</text>
</comment>
<dbReference type="RefSeq" id="WP_131016948.1">
    <property type="nucleotide sequence ID" value="NZ_SIRE01000024.1"/>
</dbReference>
<accession>A0A4V2J3H0</accession>
<dbReference type="OrthoDB" id="2695569at2"/>
<sequence length="237" mass="27019">MKYTEGYIRSIEEYKLEAFVRQYHRKTSSSGLDWKQLVQYAASHTVNQYFSLPVSRRTPEAIAHFVEKYWTNRVNKFQSPEHFRLIKMNVTAKLTRFLGQAKHLTPMVLFESFPTYIEELGLEIAYIVQALSVNAAGINAPYTIHKYAVDVTTDMLLLVQHLTVVCCSKAFASLPQSIVVNCVTSGCSYVCYAKDMDLEKSLDYIRLMVSAMAETDSIQDRSRATGFHPAFLDEVLS</sequence>
<gene>
    <name evidence="1" type="ORF">EYB31_28760</name>
</gene>
<keyword evidence="2" id="KW-1185">Reference proteome</keyword>
<proteinExistence type="predicted"/>